<dbReference type="InterPro" id="IPR016197">
    <property type="entry name" value="Chromo-like_dom_sf"/>
</dbReference>
<dbReference type="SMART" id="SM00298">
    <property type="entry name" value="CHROMO"/>
    <property type="match status" value="1"/>
</dbReference>
<feature type="compositionally biased region" description="Basic and acidic residues" evidence="6">
    <location>
        <begin position="70"/>
        <end position="86"/>
    </location>
</feature>
<evidence type="ECO:0000313" key="8">
    <source>
        <dbReference type="EMBL" id="KAF0723033.1"/>
    </source>
</evidence>
<comment type="caution">
    <text evidence="8">The sequence shown here is derived from an EMBL/GenBank/DDBJ whole genome shotgun (WGS) entry which is preliminary data.</text>
</comment>
<name>A0A6G0W896_9STRA</name>
<keyword evidence="3" id="KW-0805">Transcription regulation</keyword>
<keyword evidence="4" id="KW-0804">Transcription</keyword>
<organism evidence="8 9">
    <name type="scientific">Aphanomyces euteiches</name>
    <dbReference type="NCBI Taxonomy" id="100861"/>
    <lineage>
        <taxon>Eukaryota</taxon>
        <taxon>Sar</taxon>
        <taxon>Stramenopiles</taxon>
        <taxon>Oomycota</taxon>
        <taxon>Saprolegniomycetes</taxon>
        <taxon>Saprolegniales</taxon>
        <taxon>Verrucalvaceae</taxon>
        <taxon>Aphanomyces</taxon>
    </lineage>
</organism>
<dbReference type="InterPro" id="IPR000953">
    <property type="entry name" value="Chromo/chromo_shadow_dom"/>
</dbReference>
<dbReference type="EMBL" id="VJMJ01000318">
    <property type="protein sequence ID" value="KAF0723033.1"/>
    <property type="molecule type" value="Genomic_DNA"/>
</dbReference>
<gene>
    <name evidence="8" type="ORF">Ae201684_017997</name>
</gene>
<keyword evidence="2" id="KW-0156">Chromatin regulator</keyword>
<dbReference type="SUPFAM" id="SSF54160">
    <property type="entry name" value="Chromo domain-like"/>
    <property type="match status" value="1"/>
</dbReference>
<dbReference type="PANTHER" id="PTHR10880">
    <property type="entry name" value="MORTALITY FACTOR 4-LIKE PROTEIN"/>
    <property type="match status" value="1"/>
</dbReference>
<evidence type="ECO:0000256" key="2">
    <source>
        <dbReference type="ARBA" id="ARBA00022853"/>
    </source>
</evidence>
<dbReference type="GO" id="GO:0006325">
    <property type="term" value="P:chromatin organization"/>
    <property type="evidence" value="ECO:0007669"/>
    <property type="project" value="UniProtKB-KW"/>
</dbReference>
<evidence type="ECO:0000313" key="9">
    <source>
        <dbReference type="Proteomes" id="UP000481153"/>
    </source>
</evidence>
<evidence type="ECO:0000256" key="5">
    <source>
        <dbReference type="ARBA" id="ARBA00023242"/>
    </source>
</evidence>
<dbReference type="Pfam" id="PF22732">
    <property type="entry name" value="MSL3_chromo-like"/>
    <property type="match status" value="1"/>
</dbReference>
<dbReference type="VEuPathDB" id="FungiDB:AeMF1_013874"/>
<protein>
    <recommendedName>
        <fullName evidence="7">Chromo domain-containing protein</fullName>
    </recommendedName>
</protein>
<dbReference type="InterPro" id="IPR038217">
    <property type="entry name" value="MRG_C_sf"/>
</dbReference>
<dbReference type="GO" id="GO:0005634">
    <property type="term" value="C:nucleus"/>
    <property type="evidence" value="ECO:0007669"/>
    <property type="project" value="UniProtKB-SubCell"/>
</dbReference>
<reference evidence="8 9" key="1">
    <citation type="submission" date="2019-07" db="EMBL/GenBank/DDBJ databases">
        <title>Genomics analysis of Aphanomyces spp. identifies a new class of oomycete effector associated with host adaptation.</title>
        <authorList>
            <person name="Gaulin E."/>
        </authorList>
    </citation>
    <scope>NUCLEOTIDE SEQUENCE [LARGE SCALE GENOMIC DNA]</scope>
    <source>
        <strain evidence="8 9">ATCC 201684</strain>
    </source>
</reference>
<evidence type="ECO:0000256" key="4">
    <source>
        <dbReference type="ARBA" id="ARBA00023163"/>
    </source>
</evidence>
<keyword evidence="5" id="KW-0539">Nucleus</keyword>
<dbReference type="InterPro" id="IPR053820">
    <property type="entry name" value="MSL3_chromo-like"/>
</dbReference>
<evidence type="ECO:0000256" key="3">
    <source>
        <dbReference type="ARBA" id="ARBA00023015"/>
    </source>
</evidence>
<keyword evidence="9" id="KW-1185">Reference proteome</keyword>
<dbReference type="InterPro" id="IPR008676">
    <property type="entry name" value="MRG"/>
</dbReference>
<dbReference type="GO" id="GO:0000123">
    <property type="term" value="C:histone acetyltransferase complex"/>
    <property type="evidence" value="ECO:0007669"/>
    <property type="project" value="TreeGrafter"/>
</dbReference>
<proteinExistence type="predicted"/>
<evidence type="ECO:0000256" key="6">
    <source>
        <dbReference type="SAM" id="MobiDB-lite"/>
    </source>
</evidence>
<dbReference type="PIRSF" id="PIRSF038133">
    <property type="entry name" value="HAT_Nua4_EAF3/MRG15"/>
    <property type="match status" value="1"/>
</dbReference>
<dbReference type="PANTHER" id="PTHR10880:SF15">
    <property type="entry name" value="MSL COMPLEX SUBUNIT 3"/>
    <property type="match status" value="1"/>
</dbReference>
<dbReference type="InterPro" id="IPR026541">
    <property type="entry name" value="MRG_dom"/>
</dbReference>
<dbReference type="PROSITE" id="PS51640">
    <property type="entry name" value="MRG"/>
    <property type="match status" value="1"/>
</dbReference>
<dbReference type="Proteomes" id="UP000481153">
    <property type="component" value="Unassembled WGS sequence"/>
</dbReference>
<dbReference type="AlphaFoldDB" id="A0A6G0W896"/>
<feature type="domain" description="Chromo" evidence="7">
    <location>
        <begin position="23"/>
        <end position="78"/>
    </location>
</feature>
<evidence type="ECO:0000259" key="7">
    <source>
        <dbReference type="SMART" id="SM00298"/>
    </source>
</evidence>
<evidence type="ECO:0000256" key="1">
    <source>
        <dbReference type="ARBA" id="ARBA00004123"/>
    </source>
</evidence>
<dbReference type="Gene3D" id="1.10.274.30">
    <property type="entry name" value="MRG domain"/>
    <property type="match status" value="1"/>
</dbReference>
<dbReference type="Pfam" id="PF05712">
    <property type="entry name" value="MRG"/>
    <property type="match status" value="1"/>
</dbReference>
<comment type="subcellular location">
    <subcellularLocation>
        <location evidence="1">Nucleus</location>
    </subcellularLocation>
</comment>
<accession>A0A6G0W896</accession>
<dbReference type="GO" id="GO:0006355">
    <property type="term" value="P:regulation of DNA-templated transcription"/>
    <property type="evidence" value="ECO:0007669"/>
    <property type="project" value="InterPro"/>
</dbReference>
<dbReference type="Gene3D" id="2.30.30.140">
    <property type="match status" value="1"/>
</dbReference>
<feature type="region of interest" description="Disordered" evidence="6">
    <location>
        <begin position="65"/>
        <end position="89"/>
    </location>
</feature>
<sequence length="299" mass="34421">MKPSATKTFAVDESVLVKHGIEIYDAKILRIDEDSDTPHYFVHYQGWSKKWDEWVSADRVLDTSDASRQMQKEAKEAAKAGKDTSKRKISTNGVVSRKKTKVANPFDDSVVSKDDARDLEEVVQEIQIQIPIPMTLKKILIDDWKNITQQEQWIDLPRTPSVKTMIADFLAATEPTDDTLRPIFDGLQLYFDKALPLLLLYRQERAQYNQLGSDIVPSSVYGAEHLLRLFVRLPLLMSQMDLDLPYADQVRIQGAMNQFLKFVQKQRQTYFVPQYIASAKFTWQQNQPDQEKHQATTAP</sequence>